<evidence type="ECO:0000256" key="6">
    <source>
        <dbReference type="ARBA" id="ARBA00023042"/>
    </source>
</evidence>
<reference evidence="10" key="2">
    <citation type="submission" date="2021-05" db="EMBL/GenBank/DDBJ databases">
        <authorList>
            <person name="Pain A."/>
        </authorList>
    </citation>
    <scope>NUCLEOTIDE SEQUENCE</scope>
    <source>
        <strain evidence="10">1802A</strain>
    </source>
</reference>
<dbReference type="Pfam" id="PF03291">
    <property type="entry name" value="mRNA_G-N7_MeTrfase"/>
    <property type="match status" value="1"/>
</dbReference>
<feature type="region of interest" description="Disordered" evidence="8">
    <location>
        <begin position="1"/>
        <end position="24"/>
    </location>
</feature>
<dbReference type="GO" id="GO:0005634">
    <property type="term" value="C:nucleus"/>
    <property type="evidence" value="ECO:0007669"/>
    <property type="project" value="TreeGrafter"/>
</dbReference>
<reference evidence="10" key="1">
    <citation type="journal article" date="2014" name="Nucleic Acids Res.">
        <title>The evolutionary dynamics of variant antigen genes in Babesia reveal a history of genomic innovation underlying host-parasite interaction.</title>
        <authorList>
            <person name="Jackson A.P."/>
            <person name="Otto T.D."/>
            <person name="Darby A."/>
            <person name="Ramaprasad A."/>
            <person name="Xia D."/>
            <person name="Echaide I.E."/>
            <person name="Farber M."/>
            <person name="Gahlot S."/>
            <person name="Gamble J."/>
            <person name="Gupta D."/>
            <person name="Gupta Y."/>
            <person name="Jackson L."/>
            <person name="Malandrin L."/>
            <person name="Malas T.B."/>
            <person name="Moussa E."/>
            <person name="Nair M."/>
            <person name="Reid A.J."/>
            <person name="Sanders M."/>
            <person name="Sharma J."/>
            <person name="Tracey A."/>
            <person name="Quail M.A."/>
            <person name="Weir W."/>
            <person name="Wastling J.M."/>
            <person name="Hall N."/>
            <person name="Willadsen P."/>
            <person name="Lingelbach K."/>
            <person name="Shiels B."/>
            <person name="Tait A."/>
            <person name="Berriman M."/>
            <person name="Allred D.R."/>
            <person name="Pain A."/>
        </authorList>
    </citation>
    <scope>NUCLEOTIDE SEQUENCE</scope>
    <source>
        <strain evidence="10">1802A</strain>
    </source>
</reference>
<evidence type="ECO:0000256" key="7">
    <source>
        <dbReference type="ARBA" id="ARBA00044712"/>
    </source>
</evidence>
<dbReference type="InterPro" id="IPR004971">
    <property type="entry name" value="mRNA_G-N7_MeTrfase_dom"/>
</dbReference>
<evidence type="ECO:0000313" key="11">
    <source>
        <dbReference type="Proteomes" id="UP001195914"/>
    </source>
</evidence>
<feature type="domain" description="MRNA cap 0 methyltransferase" evidence="9">
    <location>
        <begin position="397"/>
        <end position="704"/>
    </location>
</feature>
<dbReference type="GO" id="GO:0004482">
    <property type="term" value="F:mRNA 5'-cap (guanine-N7-)-methyltransferase activity"/>
    <property type="evidence" value="ECO:0007669"/>
    <property type="project" value="UniProtKB-EC"/>
</dbReference>
<evidence type="ECO:0000313" key="10">
    <source>
        <dbReference type="EMBL" id="KAK1933163.1"/>
    </source>
</evidence>
<keyword evidence="6" id="KW-0506">mRNA capping</keyword>
<keyword evidence="11" id="KW-1185">Reference proteome</keyword>
<name>A0AAD9G7A7_BABDI</name>
<evidence type="ECO:0000256" key="4">
    <source>
        <dbReference type="ARBA" id="ARBA00022691"/>
    </source>
</evidence>
<dbReference type="PANTHER" id="PTHR12189">
    <property type="entry name" value="MRNA GUANINE-7- METHYLTRANSFERASE"/>
    <property type="match status" value="1"/>
</dbReference>
<dbReference type="CDD" id="cd02440">
    <property type="entry name" value="AdoMet_MTases"/>
    <property type="match status" value="1"/>
</dbReference>
<proteinExistence type="predicted"/>
<sequence>MDLKIPMKQVDSQPPSAVDADESDRYTPGALTSHCNPLMITGYPVLGAADLTVTVSNAIERVIRESMGCTRDPFMIRCAFQVGRLVGITQNRNIVLPVETESVLDDDTSRVKFIPEVSPKCVDVLYMDIFTSQTGSHRLVPDSDIVEIEVVSSSNMHTRNSGDNFEGFHHTRVYRVPYSTEEGLCMSALQCWDHNVLNSLIVYRPQSHYHYRLQTSSMISDTVDSNVQGSATVLKLAFRHVRTYKTNTVEDKKLVKWGLNVSDHWDIVVNEEMVKLPIEKLFECFTACLISGKTDVSTFQFFDHEVVEDSKRQYVEAWVDSSQLAKQFLRLTQAKTNRFGYIISMLHSNLRMIMDSFDSTSLEAEVLTDFYPNRFGGTTDAVQFHYDTRKLVRQKGSAIEALRRNNNLVKRILIACHIRRKSTVLDLACGHSQDLDKYATVGISHVLGIDISLAEIMEARRRFCDQNRSGRLRFKAEFHHGNVMEEKVFTTYVRNKKFDVVSIQLAIHYMLSDEASATMLLRNIHKALCDKGVFIGSTVCCNAVAKGLIANAPYQSSEDGGGIRWEFGNSIFRVTMEESSIENLTDGDINKEISQETVTSRLESRWGLKYHFFLMESIDAAEYVVPWKAFSDLCTNLGFRLIETFTFPEYLERAHSIFKTMGASLEPKVMDNVIHHLKMISSVTMSSEQQEAFMLYRIFVFEKVTGRDKMYMQGVKIRRTV</sequence>
<organism evidence="10 11">
    <name type="scientific">Babesia divergens</name>
    <dbReference type="NCBI Taxonomy" id="32595"/>
    <lineage>
        <taxon>Eukaryota</taxon>
        <taxon>Sar</taxon>
        <taxon>Alveolata</taxon>
        <taxon>Apicomplexa</taxon>
        <taxon>Aconoidasida</taxon>
        <taxon>Piroplasmida</taxon>
        <taxon>Babesiidae</taxon>
        <taxon>Babesia</taxon>
    </lineage>
</organism>
<comment type="catalytic activity">
    <reaction evidence="7">
        <text>a 5'-end (5'-triphosphoguanosine)-ribonucleoside in mRNA + S-adenosyl-L-methionine = a 5'-end (N(7)-methyl 5'-triphosphoguanosine)-ribonucleoside in mRNA + S-adenosyl-L-homocysteine</text>
        <dbReference type="Rhea" id="RHEA:67008"/>
        <dbReference type="Rhea" id="RHEA-COMP:17166"/>
        <dbReference type="Rhea" id="RHEA-COMP:17167"/>
        <dbReference type="ChEBI" id="CHEBI:57856"/>
        <dbReference type="ChEBI" id="CHEBI:59789"/>
        <dbReference type="ChEBI" id="CHEBI:156461"/>
        <dbReference type="ChEBI" id="CHEBI:167617"/>
        <dbReference type="EC" id="2.1.1.56"/>
    </reaction>
</comment>
<accession>A0AAD9G7A7</accession>
<evidence type="ECO:0000259" key="9">
    <source>
        <dbReference type="PROSITE" id="PS51562"/>
    </source>
</evidence>
<dbReference type="EC" id="2.1.1.56" evidence="1"/>
<protein>
    <recommendedName>
        <fullName evidence="1">mRNA (guanine-N(7))-methyltransferase</fullName>
        <ecNumber evidence="1">2.1.1.56</ecNumber>
    </recommendedName>
</protein>
<dbReference type="Proteomes" id="UP001195914">
    <property type="component" value="Unassembled WGS sequence"/>
</dbReference>
<dbReference type="AlphaFoldDB" id="A0AAD9G7A7"/>
<keyword evidence="2" id="KW-0489">Methyltransferase</keyword>
<dbReference type="PROSITE" id="PS51562">
    <property type="entry name" value="RNA_CAP0_MT"/>
    <property type="match status" value="1"/>
</dbReference>
<keyword evidence="3" id="KW-0808">Transferase</keyword>
<gene>
    <name evidence="10" type="ORF">X943_002461</name>
</gene>
<evidence type="ECO:0000256" key="3">
    <source>
        <dbReference type="ARBA" id="ARBA00022679"/>
    </source>
</evidence>
<dbReference type="EMBL" id="JAHBMH010000073">
    <property type="protein sequence ID" value="KAK1933163.1"/>
    <property type="molecule type" value="Genomic_DNA"/>
</dbReference>
<dbReference type="GO" id="GO:0003723">
    <property type="term" value="F:RNA binding"/>
    <property type="evidence" value="ECO:0007669"/>
    <property type="project" value="UniProtKB-KW"/>
</dbReference>
<dbReference type="InterPro" id="IPR039753">
    <property type="entry name" value="RG7MT1"/>
</dbReference>
<comment type="caution">
    <text evidence="10">The sequence shown here is derived from an EMBL/GenBank/DDBJ whole genome shotgun (WGS) entry which is preliminary data.</text>
</comment>
<keyword evidence="6" id="KW-0507">mRNA processing</keyword>
<dbReference type="PANTHER" id="PTHR12189:SF2">
    <property type="entry name" value="MRNA CAP GUANINE-N7 METHYLTRANSFERASE"/>
    <property type="match status" value="1"/>
</dbReference>
<dbReference type="SUPFAM" id="SSF53335">
    <property type="entry name" value="S-adenosyl-L-methionine-dependent methyltransferases"/>
    <property type="match status" value="1"/>
</dbReference>
<evidence type="ECO:0000256" key="8">
    <source>
        <dbReference type="SAM" id="MobiDB-lite"/>
    </source>
</evidence>
<evidence type="ECO:0000256" key="2">
    <source>
        <dbReference type="ARBA" id="ARBA00022603"/>
    </source>
</evidence>
<evidence type="ECO:0000256" key="5">
    <source>
        <dbReference type="ARBA" id="ARBA00022884"/>
    </source>
</evidence>
<keyword evidence="5" id="KW-0694">RNA-binding</keyword>
<keyword evidence="4" id="KW-0949">S-adenosyl-L-methionine</keyword>
<dbReference type="InterPro" id="IPR029063">
    <property type="entry name" value="SAM-dependent_MTases_sf"/>
</dbReference>
<evidence type="ECO:0000256" key="1">
    <source>
        <dbReference type="ARBA" id="ARBA00011926"/>
    </source>
</evidence>
<dbReference type="Gene3D" id="3.40.50.150">
    <property type="entry name" value="Vaccinia Virus protein VP39"/>
    <property type="match status" value="1"/>
</dbReference>